<comment type="catalytic activity">
    <reaction evidence="1">
        <text>Hydrolyzes single-stranded DNA or mismatched double-stranded DNA and polynucleotides, releasing free uracil.</text>
        <dbReference type="EC" id="3.2.2.27"/>
    </reaction>
</comment>
<evidence type="ECO:0000313" key="14">
    <source>
        <dbReference type="Proteomes" id="UP000061630"/>
    </source>
</evidence>
<reference evidence="13 14" key="1">
    <citation type="submission" date="2016-01" db="EMBL/GenBank/DDBJ databases">
        <title>Genome sequence of Thermus parvatiensis, a thermophile isolated from a hot water spring.</title>
        <authorList>
            <person name="Tripathi C."/>
            <person name="Lal R."/>
        </authorList>
    </citation>
    <scope>NUCLEOTIDE SEQUENCE [LARGE SCALE GENOMIC DNA]</scope>
    <source>
        <strain evidence="13 14">RL</strain>
    </source>
</reference>
<keyword evidence="11" id="KW-0234">DNA repair</keyword>
<dbReference type="InterPro" id="IPR036895">
    <property type="entry name" value="Uracil-DNA_glycosylase-like_sf"/>
</dbReference>
<proteinExistence type="inferred from homology"/>
<dbReference type="AlphaFoldDB" id="A0A0X8DD69"/>
<keyword evidence="10" id="KW-0411">Iron-sulfur</keyword>
<dbReference type="GO" id="GO:0004844">
    <property type="term" value="F:uracil DNA N-glycosylase activity"/>
    <property type="evidence" value="ECO:0007669"/>
    <property type="project" value="UniProtKB-EC"/>
</dbReference>
<evidence type="ECO:0000256" key="6">
    <source>
        <dbReference type="ARBA" id="ARBA00022723"/>
    </source>
</evidence>
<comment type="similarity">
    <text evidence="2">Belongs to the uracil-DNA glycosylase (UDG) superfamily. Type 4 (UDGa) family.</text>
</comment>
<name>A0A0X8DD69_9DEIN</name>
<accession>A0A0X8DD69</accession>
<dbReference type="EC" id="3.2.2.27" evidence="3"/>
<evidence type="ECO:0000313" key="13">
    <source>
        <dbReference type="EMBL" id="AMA75815.1"/>
    </source>
</evidence>
<dbReference type="PANTHER" id="PTHR33693:SF1">
    <property type="entry name" value="TYPE-4 URACIL-DNA GLYCOSYLASE"/>
    <property type="match status" value="1"/>
</dbReference>
<keyword evidence="8" id="KW-0378">Hydrolase</keyword>
<dbReference type="Pfam" id="PF03167">
    <property type="entry name" value="UDG"/>
    <property type="match status" value="1"/>
</dbReference>
<evidence type="ECO:0000256" key="5">
    <source>
        <dbReference type="ARBA" id="ARBA00022485"/>
    </source>
</evidence>
<keyword evidence="7" id="KW-0227">DNA damage</keyword>
<dbReference type="SMART" id="SM00986">
    <property type="entry name" value="UDG"/>
    <property type="match status" value="1"/>
</dbReference>
<dbReference type="GO" id="GO:0051539">
    <property type="term" value="F:4 iron, 4 sulfur cluster binding"/>
    <property type="evidence" value="ECO:0007669"/>
    <property type="project" value="UniProtKB-KW"/>
</dbReference>
<keyword evidence="9" id="KW-0408">Iron</keyword>
<dbReference type="GO" id="GO:0046872">
    <property type="term" value="F:metal ion binding"/>
    <property type="evidence" value="ECO:0007669"/>
    <property type="project" value="UniProtKB-KW"/>
</dbReference>
<gene>
    <name evidence="13" type="ORF">AV541_07115</name>
</gene>
<dbReference type="Proteomes" id="UP000061630">
    <property type="component" value="Chromosome"/>
</dbReference>
<dbReference type="GO" id="GO:0006281">
    <property type="term" value="P:DNA repair"/>
    <property type="evidence" value="ECO:0007669"/>
    <property type="project" value="UniProtKB-KW"/>
</dbReference>
<dbReference type="EMBL" id="CP014141">
    <property type="protein sequence ID" value="AMA75815.1"/>
    <property type="molecule type" value="Genomic_DNA"/>
</dbReference>
<evidence type="ECO:0000256" key="9">
    <source>
        <dbReference type="ARBA" id="ARBA00023004"/>
    </source>
</evidence>
<evidence type="ECO:0000256" key="7">
    <source>
        <dbReference type="ARBA" id="ARBA00022763"/>
    </source>
</evidence>
<dbReference type="KEGG" id="tpar:AV541_07115"/>
<dbReference type="Gene3D" id="3.40.470.10">
    <property type="entry name" value="Uracil-DNA glycosylase-like domain"/>
    <property type="match status" value="1"/>
</dbReference>
<organism evidence="13 14">
    <name type="scientific">Thermus parvatiensis</name>
    <dbReference type="NCBI Taxonomy" id="456163"/>
    <lineage>
        <taxon>Bacteria</taxon>
        <taxon>Thermotogati</taxon>
        <taxon>Deinococcota</taxon>
        <taxon>Deinococci</taxon>
        <taxon>Thermales</taxon>
        <taxon>Thermaceae</taxon>
        <taxon>Thermus</taxon>
    </lineage>
</organism>
<keyword evidence="6" id="KW-0479">Metal-binding</keyword>
<feature type="domain" description="Uracil-DNA glycosylase-like" evidence="12">
    <location>
        <begin position="27"/>
        <end position="179"/>
    </location>
</feature>
<dbReference type="CDD" id="cd10030">
    <property type="entry name" value="UDG-F4_TTUDGA_SPO1dp_like"/>
    <property type="match status" value="1"/>
</dbReference>
<sequence length="205" mass="22882">MTLELLQAQAQNCTACRLAEGRTRVVFGEGNPDANLMIVGEGPGEEEDKTGRPFVGKAGQLLNRILEAAGISREEVYITNIVKCRPPQNRAPLPDEAKICTDKWLLKQIELIAPQIIVPLGAVAAEFFLGEKVSITKVRGKWYEWHGIKVFPMFHPAYLLRNPSRAPGSPKHLTWLDIQEVKRALDALPPKERRPVKAVSQEPLF</sequence>
<dbReference type="InterPro" id="IPR051536">
    <property type="entry name" value="UDG_Type-4/5"/>
</dbReference>
<dbReference type="NCBIfam" id="TIGR00758">
    <property type="entry name" value="UDG_fam4"/>
    <property type="match status" value="1"/>
</dbReference>
<evidence type="ECO:0000256" key="10">
    <source>
        <dbReference type="ARBA" id="ARBA00023014"/>
    </source>
</evidence>
<keyword evidence="5" id="KW-0004">4Fe-4S</keyword>
<dbReference type="InterPro" id="IPR005122">
    <property type="entry name" value="Uracil-DNA_glycosylase-like"/>
</dbReference>
<dbReference type="SUPFAM" id="SSF52141">
    <property type="entry name" value="Uracil-DNA glycosylase-like"/>
    <property type="match status" value="1"/>
</dbReference>
<evidence type="ECO:0000256" key="3">
    <source>
        <dbReference type="ARBA" id="ARBA00012030"/>
    </source>
</evidence>
<protein>
    <recommendedName>
        <fullName evidence="4">Type-4 uracil-DNA glycosylase</fullName>
        <ecNumber evidence="3">3.2.2.27</ecNumber>
    </recommendedName>
</protein>
<dbReference type="RefSeq" id="WP_060384584.1">
    <property type="nucleotide sequence ID" value="NZ_CP014141.1"/>
</dbReference>
<evidence type="ECO:0000256" key="8">
    <source>
        <dbReference type="ARBA" id="ARBA00022801"/>
    </source>
</evidence>
<evidence type="ECO:0000256" key="11">
    <source>
        <dbReference type="ARBA" id="ARBA00023204"/>
    </source>
</evidence>
<evidence type="ECO:0000256" key="2">
    <source>
        <dbReference type="ARBA" id="ARBA00006521"/>
    </source>
</evidence>
<dbReference type="SMART" id="SM00987">
    <property type="entry name" value="UreE_C"/>
    <property type="match status" value="1"/>
</dbReference>
<evidence type="ECO:0000259" key="12">
    <source>
        <dbReference type="SMART" id="SM00986"/>
    </source>
</evidence>
<dbReference type="PANTHER" id="PTHR33693">
    <property type="entry name" value="TYPE-5 URACIL-DNA GLYCOSYLASE"/>
    <property type="match status" value="1"/>
</dbReference>
<evidence type="ECO:0000256" key="4">
    <source>
        <dbReference type="ARBA" id="ARBA00019403"/>
    </source>
</evidence>
<evidence type="ECO:0000256" key="1">
    <source>
        <dbReference type="ARBA" id="ARBA00001400"/>
    </source>
</evidence>
<dbReference type="FunFam" id="3.40.470.10:FF:000021">
    <property type="entry name" value="Type-4 uracil-DNA glycosylase"/>
    <property type="match status" value="1"/>
</dbReference>
<dbReference type="InterPro" id="IPR005273">
    <property type="entry name" value="Ura-DNA_glyco_family4"/>
</dbReference>